<organism evidence="2 3">
    <name type="scientific">Acanthamoeba castellanii (strain ATCC 30010 / Neff)</name>
    <dbReference type="NCBI Taxonomy" id="1257118"/>
    <lineage>
        <taxon>Eukaryota</taxon>
        <taxon>Amoebozoa</taxon>
        <taxon>Discosea</taxon>
        <taxon>Longamoebia</taxon>
        <taxon>Centramoebida</taxon>
        <taxon>Acanthamoebidae</taxon>
        <taxon>Acanthamoeba</taxon>
    </lineage>
</organism>
<dbReference type="VEuPathDB" id="AmoebaDB:ACA1_291070"/>
<dbReference type="KEGG" id="acan:ACA1_291070"/>
<evidence type="ECO:0000313" key="2">
    <source>
        <dbReference type="EMBL" id="ELR25329.1"/>
    </source>
</evidence>
<dbReference type="GeneID" id="14926379"/>
<accession>L8HIB2</accession>
<gene>
    <name evidence="2" type="ORF">ACA1_291070</name>
</gene>
<evidence type="ECO:0000313" key="3">
    <source>
        <dbReference type="Proteomes" id="UP000011083"/>
    </source>
</evidence>
<name>L8HIB2_ACACF</name>
<keyword evidence="3" id="KW-1185">Reference proteome</keyword>
<feature type="chain" id="PRO_5003990776" evidence="1">
    <location>
        <begin position="27"/>
        <end position="118"/>
    </location>
</feature>
<dbReference type="EMBL" id="KB007805">
    <property type="protein sequence ID" value="ELR25329.1"/>
    <property type="molecule type" value="Genomic_DNA"/>
</dbReference>
<dbReference type="AlphaFoldDB" id="L8HIB2"/>
<dbReference type="Proteomes" id="UP000011083">
    <property type="component" value="Unassembled WGS sequence"/>
</dbReference>
<dbReference type="RefSeq" id="XP_004368084.1">
    <property type="nucleotide sequence ID" value="XM_004368027.1"/>
</dbReference>
<proteinExistence type="predicted"/>
<reference evidence="2 3" key="1">
    <citation type="journal article" date="2013" name="Genome Biol.">
        <title>Genome of Acanthamoeba castellanii highlights extensive lateral gene transfer and early evolution of tyrosine kinase signaling.</title>
        <authorList>
            <person name="Clarke M."/>
            <person name="Lohan A.J."/>
            <person name="Liu B."/>
            <person name="Lagkouvardos I."/>
            <person name="Roy S."/>
            <person name="Zafar N."/>
            <person name="Bertelli C."/>
            <person name="Schilde C."/>
            <person name="Kianianmomeni A."/>
            <person name="Burglin T.R."/>
            <person name="Frech C."/>
            <person name="Turcotte B."/>
            <person name="Kopec K.O."/>
            <person name="Synnott J.M."/>
            <person name="Choo C."/>
            <person name="Paponov I."/>
            <person name="Finkler A."/>
            <person name="Soon Heng Tan C."/>
            <person name="Hutchins A.P."/>
            <person name="Weinmeier T."/>
            <person name="Rattei T."/>
            <person name="Chu J.S."/>
            <person name="Gimenez G."/>
            <person name="Irimia M."/>
            <person name="Rigden D.J."/>
            <person name="Fitzpatrick D.A."/>
            <person name="Lorenzo-Morales J."/>
            <person name="Bateman A."/>
            <person name="Chiu C.H."/>
            <person name="Tang P."/>
            <person name="Hegemann P."/>
            <person name="Fromm H."/>
            <person name="Raoult D."/>
            <person name="Greub G."/>
            <person name="Miranda-Saavedra D."/>
            <person name="Chen N."/>
            <person name="Nash P."/>
            <person name="Ginger M.L."/>
            <person name="Horn M."/>
            <person name="Schaap P."/>
            <person name="Caler L."/>
            <person name="Loftus B."/>
        </authorList>
    </citation>
    <scope>NUCLEOTIDE SEQUENCE [LARGE SCALE GENOMIC DNA]</scope>
    <source>
        <strain evidence="2 3">Neff</strain>
    </source>
</reference>
<protein>
    <submittedName>
        <fullName evidence="2">Uncharacterized protein</fullName>
    </submittedName>
</protein>
<evidence type="ECO:0000256" key="1">
    <source>
        <dbReference type="SAM" id="SignalP"/>
    </source>
</evidence>
<sequence>MRLLTRRVPLLLLLALALLGALLAEAKLREVSSLNLNDRTAQWVSASAFGQVYSFLSADDLWWGSVAGTSIGLSGVKLQGADYKQGLTVVQGFGFDPTTGRMVVELYDYTPGYLVCML</sequence>
<feature type="signal peptide" evidence="1">
    <location>
        <begin position="1"/>
        <end position="26"/>
    </location>
</feature>
<keyword evidence="1" id="KW-0732">Signal</keyword>